<dbReference type="AlphaFoldDB" id="A0AAD1SMN2"/>
<evidence type="ECO:0000313" key="3">
    <source>
        <dbReference type="Proteomes" id="UP001295444"/>
    </source>
</evidence>
<gene>
    <name evidence="2" type="ORF">PECUL_23A057706</name>
</gene>
<feature type="non-terminal residue" evidence="2">
    <location>
        <position position="58"/>
    </location>
</feature>
<name>A0AAD1SMN2_PELCU</name>
<feature type="non-terminal residue" evidence="2">
    <location>
        <position position="1"/>
    </location>
</feature>
<organism evidence="2 3">
    <name type="scientific">Pelobates cultripes</name>
    <name type="common">Western spadefoot toad</name>
    <dbReference type="NCBI Taxonomy" id="61616"/>
    <lineage>
        <taxon>Eukaryota</taxon>
        <taxon>Metazoa</taxon>
        <taxon>Chordata</taxon>
        <taxon>Craniata</taxon>
        <taxon>Vertebrata</taxon>
        <taxon>Euteleostomi</taxon>
        <taxon>Amphibia</taxon>
        <taxon>Batrachia</taxon>
        <taxon>Anura</taxon>
        <taxon>Pelobatoidea</taxon>
        <taxon>Pelobatidae</taxon>
        <taxon>Pelobates</taxon>
    </lineage>
</organism>
<evidence type="ECO:0000256" key="1">
    <source>
        <dbReference type="SAM" id="MobiDB-lite"/>
    </source>
</evidence>
<feature type="region of interest" description="Disordered" evidence="1">
    <location>
        <begin position="1"/>
        <end position="58"/>
    </location>
</feature>
<sequence>LEALMAAREQAAEAHTQDTTDEPPPQKHTLSQSRQPAPSRTGLPAQTTDLATYGAPPE</sequence>
<dbReference type="EMBL" id="OW240918">
    <property type="protein sequence ID" value="CAH2305908.1"/>
    <property type="molecule type" value="Genomic_DNA"/>
</dbReference>
<reference evidence="2" key="1">
    <citation type="submission" date="2022-03" db="EMBL/GenBank/DDBJ databases">
        <authorList>
            <person name="Alioto T."/>
            <person name="Alioto T."/>
            <person name="Gomez Garrido J."/>
        </authorList>
    </citation>
    <scope>NUCLEOTIDE SEQUENCE</scope>
</reference>
<keyword evidence="3" id="KW-1185">Reference proteome</keyword>
<protein>
    <submittedName>
        <fullName evidence="2">Uncharacterized protein</fullName>
    </submittedName>
</protein>
<dbReference type="Proteomes" id="UP001295444">
    <property type="component" value="Chromosome 07"/>
</dbReference>
<feature type="compositionally biased region" description="Polar residues" evidence="1">
    <location>
        <begin position="28"/>
        <end position="50"/>
    </location>
</feature>
<accession>A0AAD1SMN2</accession>
<evidence type="ECO:0000313" key="2">
    <source>
        <dbReference type="EMBL" id="CAH2305908.1"/>
    </source>
</evidence>
<proteinExistence type="predicted"/>